<sequence>MVLLVLAEADAIGSNEDLARALDRVWDFQRSGAKILGIFMPRPGAEHVSALLGWPRAGGPVDRGAALGAEATRPGCVHSMPILN</sequence>
<proteinExistence type="predicted"/>
<accession>A0A2P7QE26</accession>
<reference evidence="1 2" key="1">
    <citation type="submission" date="2018-03" db="EMBL/GenBank/DDBJ databases">
        <title>The draft genome of Sphingosinicella sp. GL-C-18.</title>
        <authorList>
            <person name="Liu L."/>
            <person name="Li L."/>
            <person name="Liang L."/>
            <person name="Zhang X."/>
            <person name="Wang T."/>
        </authorList>
    </citation>
    <scope>NUCLEOTIDE SEQUENCE [LARGE SCALE GENOMIC DNA]</scope>
    <source>
        <strain evidence="1 2">GL-C-18</strain>
    </source>
</reference>
<gene>
    <name evidence="1" type="ORF">C7I55_27245</name>
</gene>
<evidence type="ECO:0000313" key="2">
    <source>
        <dbReference type="Proteomes" id="UP000241167"/>
    </source>
</evidence>
<dbReference type="Proteomes" id="UP000241167">
    <property type="component" value="Unassembled WGS sequence"/>
</dbReference>
<dbReference type="AlphaFoldDB" id="A0A2P7QE26"/>
<comment type="caution">
    <text evidence="1">The sequence shown here is derived from an EMBL/GenBank/DDBJ whole genome shotgun (WGS) entry which is preliminary data.</text>
</comment>
<organism evidence="1 2">
    <name type="scientific">Allosphingosinicella deserti</name>
    <dbReference type="NCBI Taxonomy" id="2116704"/>
    <lineage>
        <taxon>Bacteria</taxon>
        <taxon>Pseudomonadati</taxon>
        <taxon>Pseudomonadota</taxon>
        <taxon>Alphaproteobacteria</taxon>
        <taxon>Sphingomonadales</taxon>
        <taxon>Sphingomonadaceae</taxon>
        <taxon>Allosphingosinicella</taxon>
    </lineage>
</organism>
<evidence type="ECO:0000313" key="1">
    <source>
        <dbReference type="EMBL" id="PSJ36220.1"/>
    </source>
</evidence>
<name>A0A2P7QE26_9SPHN</name>
<protein>
    <submittedName>
        <fullName evidence="1">Uncharacterized protein</fullName>
    </submittedName>
</protein>
<keyword evidence="2" id="KW-1185">Reference proteome</keyword>
<dbReference type="EMBL" id="PXYI01000017">
    <property type="protein sequence ID" value="PSJ36220.1"/>
    <property type="molecule type" value="Genomic_DNA"/>
</dbReference>